<proteinExistence type="predicted"/>
<feature type="non-terminal residue" evidence="2">
    <location>
        <position position="1"/>
    </location>
</feature>
<evidence type="ECO:0000256" key="1">
    <source>
        <dbReference type="SAM" id="MobiDB-lite"/>
    </source>
</evidence>
<dbReference type="Proteomes" id="UP000245591">
    <property type="component" value="Unassembled WGS sequence"/>
</dbReference>
<feature type="compositionally biased region" description="Basic residues" evidence="1">
    <location>
        <begin position="237"/>
        <end position="250"/>
    </location>
</feature>
<accession>A0A2U1IUY7</accession>
<name>A0A2U1IUY7_SMIAN</name>
<dbReference type="AlphaFoldDB" id="A0A2U1IUY7"/>
<comment type="caution">
    <text evidence="2">The sequence shown here is derived from an EMBL/GenBank/DDBJ whole genome shotgun (WGS) entry which is preliminary data.</text>
</comment>
<gene>
    <name evidence="2" type="ORF">BB558_007459</name>
</gene>
<protein>
    <submittedName>
        <fullName evidence="2">Uncharacterized protein</fullName>
    </submittedName>
</protein>
<sequence length="296" mass="33249">DSQRQLFIGLCLQTEGMEYTPSPSNDIGMSIQDKKIDSQLADIQILIEDIATHITRIRTRIMFIGAGIKSKAPQISTESINLLVDPKATLLSCKGKNPSNSRMEAEYVSICMKQTHKKQLGTQNYFGGLQNPIQYTTTSPKLSETEMSSTGRYYKKMINAKLIKLLQKGGNRGGVMERGGFFYQTSLYSQKIQQTEACKAQISGESQKIIAESIAENRAFECENQYTKNDSINSKAQNKRFKKRGNKVGKKGTNSTKKLEFIRWKSSINVNSLASGKSNAQAIARSEKRFWKKEKD</sequence>
<keyword evidence="3" id="KW-1185">Reference proteome</keyword>
<organism evidence="2 3">
    <name type="scientific">Smittium angustum</name>
    <dbReference type="NCBI Taxonomy" id="133377"/>
    <lineage>
        <taxon>Eukaryota</taxon>
        <taxon>Fungi</taxon>
        <taxon>Fungi incertae sedis</taxon>
        <taxon>Zoopagomycota</taxon>
        <taxon>Kickxellomycotina</taxon>
        <taxon>Harpellomycetes</taxon>
        <taxon>Harpellales</taxon>
        <taxon>Legeriomycetaceae</taxon>
        <taxon>Smittium</taxon>
    </lineage>
</organism>
<evidence type="ECO:0000313" key="3">
    <source>
        <dbReference type="Proteomes" id="UP000245591"/>
    </source>
</evidence>
<reference evidence="2 3" key="1">
    <citation type="journal article" date="2018" name="MBio">
        <title>Comparative Genomics Reveals the Core Gene Toolbox for the Fungus-Insect Symbiosis.</title>
        <authorList>
            <person name="Wang Y."/>
            <person name="Stata M."/>
            <person name="Wang W."/>
            <person name="Stajich J.E."/>
            <person name="White M.M."/>
            <person name="Moncalvo J.M."/>
        </authorList>
    </citation>
    <scope>NUCLEOTIDE SEQUENCE [LARGE SCALE GENOMIC DNA]</scope>
    <source>
        <strain evidence="2 3">AUS-126-30</strain>
    </source>
</reference>
<dbReference type="EMBL" id="MBFU01001226">
    <property type="protein sequence ID" value="PVZ96621.1"/>
    <property type="molecule type" value="Genomic_DNA"/>
</dbReference>
<feature type="region of interest" description="Disordered" evidence="1">
    <location>
        <begin position="231"/>
        <end position="253"/>
    </location>
</feature>
<evidence type="ECO:0000313" key="2">
    <source>
        <dbReference type="EMBL" id="PVZ96621.1"/>
    </source>
</evidence>